<organism evidence="5 6">
    <name type="scientific">Lentisphaera profundi</name>
    <dbReference type="NCBI Taxonomy" id="1658616"/>
    <lineage>
        <taxon>Bacteria</taxon>
        <taxon>Pseudomonadati</taxon>
        <taxon>Lentisphaerota</taxon>
        <taxon>Lentisphaeria</taxon>
        <taxon>Lentisphaerales</taxon>
        <taxon>Lentisphaeraceae</taxon>
        <taxon>Lentisphaera</taxon>
    </lineage>
</organism>
<accession>A0ABY7VVC9</accession>
<dbReference type="InterPro" id="IPR000524">
    <property type="entry name" value="Tscrpt_reg_HTH_GntR"/>
</dbReference>
<keyword evidence="6" id="KW-1185">Reference proteome</keyword>
<keyword evidence="1" id="KW-0805">Transcription regulation</keyword>
<protein>
    <submittedName>
        <fullName evidence="5">GntR family transcriptional regulator</fullName>
    </submittedName>
</protein>
<evidence type="ECO:0000256" key="2">
    <source>
        <dbReference type="ARBA" id="ARBA00023125"/>
    </source>
</evidence>
<dbReference type="RefSeq" id="WP_274151390.1">
    <property type="nucleotide sequence ID" value="NZ_CP117811.1"/>
</dbReference>
<evidence type="ECO:0000256" key="3">
    <source>
        <dbReference type="ARBA" id="ARBA00023163"/>
    </source>
</evidence>
<keyword evidence="3" id="KW-0804">Transcription</keyword>
<dbReference type="SUPFAM" id="SSF46785">
    <property type="entry name" value="Winged helix' DNA-binding domain"/>
    <property type="match status" value="1"/>
</dbReference>
<evidence type="ECO:0000259" key="4">
    <source>
        <dbReference type="Pfam" id="PF00392"/>
    </source>
</evidence>
<dbReference type="Pfam" id="PF00392">
    <property type="entry name" value="GntR"/>
    <property type="match status" value="1"/>
</dbReference>
<dbReference type="Proteomes" id="UP001214250">
    <property type="component" value="Chromosome 1"/>
</dbReference>
<proteinExistence type="predicted"/>
<dbReference type="EMBL" id="CP117811">
    <property type="protein sequence ID" value="WDE97165.1"/>
    <property type="molecule type" value="Genomic_DNA"/>
</dbReference>
<evidence type="ECO:0000313" key="5">
    <source>
        <dbReference type="EMBL" id="WDE97165.1"/>
    </source>
</evidence>
<keyword evidence="2" id="KW-0238">DNA-binding</keyword>
<dbReference type="Gene3D" id="1.10.10.10">
    <property type="entry name" value="Winged helix-like DNA-binding domain superfamily/Winged helix DNA-binding domain"/>
    <property type="match status" value="1"/>
</dbReference>
<name>A0ABY7VVC9_9BACT</name>
<reference evidence="5 6" key="1">
    <citation type="submission" date="2023-02" db="EMBL/GenBank/DDBJ databases">
        <title>Genome sequence of Lentisphaera profundi SAORIC-696.</title>
        <authorList>
            <person name="Kim e."/>
            <person name="Cho J.-C."/>
            <person name="Choi A."/>
            <person name="Kang I."/>
        </authorList>
    </citation>
    <scope>NUCLEOTIDE SEQUENCE [LARGE SCALE GENOMIC DNA]</scope>
    <source>
        <strain evidence="5 6">SAORIC-696</strain>
    </source>
</reference>
<feature type="domain" description="HTH gntR-type" evidence="4">
    <location>
        <begin position="11"/>
        <end position="65"/>
    </location>
</feature>
<sequence>MPTPKKRLGQKDVSQIIKERIVQGDFSTAGLLPPLRTLATAIGSSRHTIWNAVSQLCEEQYLISNETGRYKVHPRFIFGNEGDAPLNLLFASQGKGYLEDPLEAKIFQYLCEHQEGLKITNSLSAQPAEYTSSVKDFSGYNATILAAPWAQKIQPQLKTQQIANVALNPALDTPYSPFVRIDYFHYGELAGQQVCGDHFTKLVVVRSSDENSSIEQLYYLGLLKAWLRAGKLERDIKTIAVEKDLFQRLASFKNELQDSDDKNAFIVFSPDYLPELHNVLAKQEQWFPQAVVAIADEHPSLDELSVSSIGSDIKAFCTALIQQLRSQDDLAPSIIPGKVITRNSPQNLLGSDLNV</sequence>
<evidence type="ECO:0000256" key="1">
    <source>
        <dbReference type="ARBA" id="ARBA00023015"/>
    </source>
</evidence>
<evidence type="ECO:0000313" key="6">
    <source>
        <dbReference type="Proteomes" id="UP001214250"/>
    </source>
</evidence>
<dbReference type="InterPro" id="IPR036390">
    <property type="entry name" value="WH_DNA-bd_sf"/>
</dbReference>
<gene>
    <name evidence="5" type="ORF">PQO03_04250</name>
</gene>
<dbReference type="InterPro" id="IPR036388">
    <property type="entry name" value="WH-like_DNA-bd_sf"/>
</dbReference>